<dbReference type="EMBL" id="GG662498">
    <property type="protein sequence ID" value="EAR85830.3"/>
    <property type="molecule type" value="Genomic_DNA"/>
</dbReference>
<feature type="transmembrane region" description="Helical" evidence="12">
    <location>
        <begin position="233"/>
        <end position="253"/>
    </location>
</feature>
<keyword evidence="16" id="KW-1185">Reference proteome</keyword>
<evidence type="ECO:0000313" key="15">
    <source>
        <dbReference type="EMBL" id="EAR85830.3"/>
    </source>
</evidence>
<feature type="region of interest" description="Disordered" evidence="11">
    <location>
        <begin position="770"/>
        <end position="791"/>
    </location>
</feature>
<feature type="domain" description="ABC transporter" evidence="13">
    <location>
        <begin position="1086"/>
        <end position="1319"/>
    </location>
</feature>
<feature type="transmembrane region" description="Helical" evidence="12">
    <location>
        <begin position="336"/>
        <end position="360"/>
    </location>
</feature>
<dbReference type="Pfam" id="PF00005">
    <property type="entry name" value="ABC_tran"/>
    <property type="match status" value="2"/>
</dbReference>
<evidence type="ECO:0000256" key="8">
    <source>
        <dbReference type="ARBA" id="ARBA00022989"/>
    </source>
</evidence>
<dbReference type="GO" id="GO:0016020">
    <property type="term" value="C:membrane"/>
    <property type="evidence" value="ECO:0007669"/>
    <property type="project" value="UniProtKB-SubCell"/>
</dbReference>
<dbReference type="InterPro" id="IPR036640">
    <property type="entry name" value="ABC1_TM_sf"/>
</dbReference>
<feature type="transmembrane region" description="Helical" evidence="12">
    <location>
        <begin position="875"/>
        <end position="894"/>
    </location>
</feature>
<dbReference type="InterPro" id="IPR011527">
    <property type="entry name" value="ABC1_TM_dom"/>
</dbReference>
<dbReference type="PROSITE" id="PS00211">
    <property type="entry name" value="ABC_TRANSPORTER_1"/>
    <property type="match status" value="2"/>
</dbReference>
<evidence type="ECO:0000256" key="5">
    <source>
        <dbReference type="ARBA" id="ARBA00022737"/>
    </source>
</evidence>
<evidence type="ECO:0000256" key="3">
    <source>
        <dbReference type="ARBA" id="ARBA00022448"/>
    </source>
</evidence>
<evidence type="ECO:0000256" key="6">
    <source>
        <dbReference type="ARBA" id="ARBA00022741"/>
    </source>
</evidence>
<evidence type="ECO:0000256" key="2">
    <source>
        <dbReference type="ARBA" id="ARBA00009726"/>
    </source>
</evidence>
<organism evidence="15 16">
    <name type="scientific">Tetrahymena thermophila (strain SB210)</name>
    <dbReference type="NCBI Taxonomy" id="312017"/>
    <lineage>
        <taxon>Eukaryota</taxon>
        <taxon>Sar</taxon>
        <taxon>Alveolata</taxon>
        <taxon>Ciliophora</taxon>
        <taxon>Intramacronucleata</taxon>
        <taxon>Oligohymenophorea</taxon>
        <taxon>Hymenostomatida</taxon>
        <taxon>Tetrahymenina</taxon>
        <taxon>Tetrahymenidae</taxon>
        <taxon>Tetrahymena</taxon>
    </lineage>
</organism>
<dbReference type="GO" id="GO:0005524">
    <property type="term" value="F:ATP binding"/>
    <property type="evidence" value="ECO:0007669"/>
    <property type="project" value="UniProtKB-KW"/>
</dbReference>
<dbReference type="PANTHER" id="PTHR24223">
    <property type="entry name" value="ATP-BINDING CASSETTE SUB-FAMILY C"/>
    <property type="match status" value="1"/>
</dbReference>
<dbReference type="InterPro" id="IPR027417">
    <property type="entry name" value="P-loop_NTPase"/>
</dbReference>
<dbReference type="SUPFAM" id="SSF52540">
    <property type="entry name" value="P-loop containing nucleoside triphosphate hydrolases"/>
    <property type="match status" value="2"/>
</dbReference>
<feature type="transmembrane region" description="Helical" evidence="12">
    <location>
        <begin position="900"/>
        <end position="919"/>
    </location>
</feature>
<keyword evidence="3" id="KW-0813">Transport</keyword>
<dbReference type="SUPFAM" id="SSF90123">
    <property type="entry name" value="ABC transporter transmembrane region"/>
    <property type="match status" value="2"/>
</dbReference>
<proteinExistence type="inferred from homology"/>
<dbReference type="eggNOG" id="KOG0054">
    <property type="taxonomic scope" value="Eukaryota"/>
</dbReference>
<dbReference type="PROSITE" id="PS50929">
    <property type="entry name" value="ABC_TM1F"/>
    <property type="match status" value="2"/>
</dbReference>
<dbReference type="RefSeq" id="XP_001033493.3">
    <property type="nucleotide sequence ID" value="XM_001033493.3"/>
</dbReference>
<dbReference type="Gene3D" id="1.20.1560.10">
    <property type="entry name" value="ABC transporter type 1, transmembrane domain"/>
    <property type="match status" value="2"/>
</dbReference>
<dbReference type="InParanoid" id="Q22KG9"/>
<dbReference type="GO" id="GO:0140359">
    <property type="term" value="F:ABC-type transporter activity"/>
    <property type="evidence" value="ECO:0007669"/>
    <property type="project" value="InterPro"/>
</dbReference>
<feature type="domain" description="ABC transmembrane type-1" evidence="14">
    <location>
        <begin position="741"/>
        <end position="1041"/>
    </location>
</feature>
<comment type="subcellular location">
    <subcellularLocation>
        <location evidence="1">Membrane</location>
        <topology evidence="1">Multi-pass membrane protein</topology>
    </subcellularLocation>
</comment>
<feature type="domain" description="ABC transmembrane type-1" evidence="14">
    <location>
        <begin position="120"/>
        <end position="357"/>
    </location>
</feature>
<dbReference type="STRING" id="312017.Q22KG9"/>
<evidence type="ECO:0000313" key="16">
    <source>
        <dbReference type="Proteomes" id="UP000009168"/>
    </source>
</evidence>
<name>Q22KG9_TETTS</name>
<sequence>MNQDRNQSLNSEAYSHLENENDQNLTNLIHRDQSIPPRHGLLSKSLFLWVYDTIKKGMNKTLKEEDLPPLDEKMCSSENYRRFEASLNDSKKEYINAESKKKQIFLIKLFYGVFKRQVQVIFLLAFGAAVAVQLEPFLTIYILKAYQEPRDVENLIIGVAFFIFFVAFKVLADIHLSFQESIMGLKMFGSFSSAIMNKILNLSINQKEKYTLGDLQNLLQIDIQQANQFYKSIMNLAMFPIRLIFCIIIYYSIVGNRATVGLFTSFAQFFINISLGKIYQNFQIEYMKAKDERMNVLDEILSGIKTIKLEAYHCFFSTKISQKRKNEAYLALKKNLFGLIFSFSGQFFYILNLVLCVKFYDISSISDLLLITSNYSALSKLLEGLQQQIVSLIIAHSSFIRLQNLLYEESNINQNIYKQLLPSNKSDDQSILLQNISFKYAQSQDNQLNQPEDQFILKIDEFSVKKGQIIAVIGPTGSGKSMLLQSLVQETQIQKNNNIETSSFYVSEQDISIATQNSWVMKGTIRDNIIFGSQFNFDPERYREVLQSTQIIQDIEHLPLHDLTSVSERGDSLSGGQKRRVNLARTVYRGGELFLLDDVLTGLDSQVTRQVMTECINGPLMKNTTRILFQSNLNYLNSVDKIYILNEGQILKVGSYLEISNSPFYQQLSQNYLGHFNDDLQDQDSQENQIQEQKNNNNQSIQPFQMQFNQNGYGNILQNSEDQREGKVESWVYKKVFQLYGGCCTAIIFVILGLVSTFFQMQQFNILKSGKDESQSNDNQNEKINDNQNNEESDDFTSTMIKFLIFLVLTQFFDILKTFVFCFKNYTFCKDFHEDISKSLLNASYSEFYSSYPTGVLSNRLSNDIMSVDQKVYELLNPILSILFGCLGIFFVFLSVKLGSLYIVNIIAIIMWVYLTKIYTQVQREINRIETVSKSPILNYFSEIYRGTLYIKQCVDHSIPVKEFQQFININLRNQIVSSAVQNLFMFLILFIVILFECTLFIIMFYETSVSGEKLTMVLITAINFGMLVMYALLVWSIFETEAGIKIERCCKLAYQIPQENGSPFAVLSQQQQNNSEMLEIQHNAIQAKQASFGIKNNNLELIKNLNFTVTQREKIGIVGRTGAGKTSLTNGLTSLFELINGELFVNGKPIKAYEAYDLRQIFSVIPQEPFVFEGTLKENIDPSQNYNNSQIQNVYDQLNLQEHYSFKSGLNSRIFLKGVNLSAGEKQLISISRCLLKNSSIILIDEATSCLDQQTEKKITDLVAEKLQDKTILTVAHKLNTVLQSNRIFVINQGQLIEQGEPQALLAQKNNSTFYKMLKRFIE</sequence>
<keyword evidence="5" id="KW-0677">Repeat</keyword>
<dbReference type="InterPro" id="IPR003593">
    <property type="entry name" value="AAA+_ATPase"/>
</dbReference>
<evidence type="ECO:0000256" key="11">
    <source>
        <dbReference type="SAM" id="MobiDB-lite"/>
    </source>
</evidence>
<gene>
    <name evidence="15" type="ORF">TTHERM_00313120</name>
</gene>
<evidence type="ECO:0000256" key="1">
    <source>
        <dbReference type="ARBA" id="ARBA00004141"/>
    </source>
</evidence>
<dbReference type="KEGG" id="tet:TTHERM_00313120"/>
<evidence type="ECO:0000256" key="12">
    <source>
        <dbReference type="SAM" id="Phobius"/>
    </source>
</evidence>
<feature type="transmembrane region" description="Helical" evidence="12">
    <location>
        <begin position="155"/>
        <end position="178"/>
    </location>
</feature>
<dbReference type="Gene3D" id="3.40.50.300">
    <property type="entry name" value="P-loop containing nucleotide triphosphate hydrolases"/>
    <property type="match status" value="2"/>
</dbReference>
<feature type="transmembrane region" description="Helical" evidence="12">
    <location>
        <begin position="737"/>
        <end position="759"/>
    </location>
</feature>
<dbReference type="GeneID" id="7825295"/>
<feature type="transmembrane region" description="Helical" evidence="12">
    <location>
        <begin position="120"/>
        <end position="143"/>
    </location>
</feature>
<dbReference type="InterPro" id="IPR050173">
    <property type="entry name" value="ABC_transporter_C-like"/>
</dbReference>
<dbReference type="PANTHER" id="PTHR24223:SF456">
    <property type="entry name" value="MULTIDRUG RESISTANCE-ASSOCIATED PROTEIN LETHAL(2)03659"/>
    <property type="match status" value="1"/>
</dbReference>
<feature type="compositionally biased region" description="Basic and acidic residues" evidence="11">
    <location>
        <begin position="770"/>
        <end position="785"/>
    </location>
</feature>
<dbReference type="GO" id="GO:0016887">
    <property type="term" value="F:ATP hydrolysis activity"/>
    <property type="evidence" value="ECO:0007669"/>
    <property type="project" value="InterPro"/>
</dbReference>
<keyword evidence="4 12" id="KW-0812">Transmembrane</keyword>
<accession>Q22KG9</accession>
<feature type="transmembrane region" description="Helical" evidence="12">
    <location>
        <begin position="984"/>
        <end position="1006"/>
    </location>
</feature>
<evidence type="ECO:0000259" key="14">
    <source>
        <dbReference type="PROSITE" id="PS50929"/>
    </source>
</evidence>
<keyword evidence="8 12" id="KW-1133">Transmembrane helix</keyword>
<evidence type="ECO:0000256" key="9">
    <source>
        <dbReference type="ARBA" id="ARBA00023136"/>
    </source>
</evidence>
<dbReference type="InterPro" id="IPR003439">
    <property type="entry name" value="ABC_transporter-like_ATP-bd"/>
</dbReference>
<protein>
    <submittedName>
        <fullName evidence="15">ATP-binding ABC transporter</fullName>
    </submittedName>
</protein>
<keyword evidence="10" id="KW-0325">Glycoprotein</keyword>
<evidence type="ECO:0000256" key="4">
    <source>
        <dbReference type="ARBA" id="ARBA00022692"/>
    </source>
</evidence>
<feature type="transmembrane region" description="Helical" evidence="12">
    <location>
        <begin position="1018"/>
        <end position="1039"/>
    </location>
</feature>
<reference evidence="16" key="1">
    <citation type="journal article" date="2006" name="PLoS Biol.">
        <title>Macronuclear genome sequence of the ciliate Tetrahymena thermophila, a model eukaryote.</title>
        <authorList>
            <person name="Eisen J.A."/>
            <person name="Coyne R.S."/>
            <person name="Wu M."/>
            <person name="Wu D."/>
            <person name="Thiagarajan M."/>
            <person name="Wortman J.R."/>
            <person name="Badger J.H."/>
            <person name="Ren Q."/>
            <person name="Amedeo P."/>
            <person name="Jones K.M."/>
            <person name="Tallon L.J."/>
            <person name="Delcher A.L."/>
            <person name="Salzberg S.L."/>
            <person name="Silva J.C."/>
            <person name="Haas B.J."/>
            <person name="Majoros W.H."/>
            <person name="Farzad M."/>
            <person name="Carlton J.M."/>
            <person name="Smith R.K. Jr."/>
            <person name="Garg J."/>
            <person name="Pearlman R.E."/>
            <person name="Karrer K.M."/>
            <person name="Sun L."/>
            <person name="Manning G."/>
            <person name="Elde N.C."/>
            <person name="Turkewitz A.P."/>
            <person name="Asai D.J."/>
            <person name="Wilkes D.E."/>
            <person name="Wang Y."/>
            <person name="Cai H."/>
            <person name="Collins K."/>
            <person name="Stewart B.A."/>
            <person name="Lee S.R."/>
            <person name="Wilamowska K."/>
            <person name="Weinberg Z."/>
            <person name="Ruzzo W.L."/>
            <person name="Wloga D."/>
            <person name="Gaertig J."/>
            <person name="Frankel J."/>
            <person name="Tsao C.-C."/>
            <person name="Gorovsky M.A."/>
            <person name="Keeling P.J."/>
            <person name="Waller R.F."/>
            <person name="Patron N.J."/>
            <person name="Cherry J.M."/>
            <person name="Stover N.A."/>
            <person name="Krieger C.J."/>
            <person name="del Toro C."/>
            <person name="Ryder H.F."/>
            <person name="Williamson S.C."/>
            <person name="Barbeau R.A."/>
            <person name="Hamilton E.P."/>
            <person name="Orias E."/>
        </authorList>
    </citation>
    <scope>NUCLEOTIDE SEQUENCE [LARGE SCALE GENOMIC DNA]</scope>
    <source>
        <strain evidence="16">SB210</strain>
    </source>
</reference>
<evidence type="ECO:0000259" key="13">
    <source>
        <dbReference type="PROSITE" id="PS50893"/>
    </source>
</evidence>
<dbReference type="Pfam" id="PF00664">
    <property type="entry name" value="ABC_membrane"/>
    <property type="match status" value="2"/>
</dbReference>
<dbReference type="HOGENOM" id="CLU_287516_0_0_1"/>
<evidence type="ECO:0000256" key="7">
    <source>
        <dbReference type="ARBA" id="ARBA00022840"/>
    </source>
</evidence>
<evidence type="ECO:0000256" key="10">
    <source>
        <dbReference type="ARBA" id="ARBA00023180"/>
    </source>
</evidence>
<feature type="domain" description="ABC transporter" evidence="13">
    <location>
        <begin position="431"/>
        <end position="672"/>
    </location>
</feature>
<keyword evidence="7 15" id="KW-0067">ATP-binding</keyword>
<dbReference type="OrthoDB" id="6500128at2759"/>
<comment type="similarity">
    <text evidence="2">Belongs to the ABC transporter superfamily. ABCC family. Conjugate transporter (TC 3.A.1.208) subfamily.</text>
</comment>
<dbReference type="PROSITE" id="PS50893">
    <property type="entry name" value="ABC_TRANSPORTER_2"/>
    <property type="match status" value="2"/>
</dbReference>
<dbReference type="FunFam" id="3.40.50.300:FF:001172">
    <property type="entry name" value="Cystic fibrosis transmembrane conductance regulator"/>
    <property type="match status" value="1"/>
</dbReference>
<dbReference type="InterPro" id="IPR017871">
    <property type="entry name" value="ABC_transporter-like_CS"/>
</dbReference>
<keyword evidence="6" id="KW-0547">Nucleotide-binding</keyword>
<keyword evidence="9 12" id="KW-0472">Membrane</keyword>
<dbReference type="SMART" id="SM00382">
    <property type="entry name" value="AAA"/>
    <property type="match status" value="2"/>
</dbReference>
<dbReference type="Proteomes" id="UP000009168">
    <property type="component" value="Unassembled WGS sequence"/>
</dbReference>